<feature type="compositionally biased region" description="Basic and acidic residues" evidence="1">
    <location>
        <begin position="749"/>
        <end position="764"/>
    </location>
</feature>
<reference evidence="2" key="1">
    <citation type="journal article" date="2023" name="G3 (Bethesda)">
        <title>A reference genome for the long-term kleptoplast-retaining sea slug Elysia crispata morphotype clarki.</title>
        <authorList>
            <person name="Eastman K.E."/>
            <person name="Pendleton A.L."/>
            <person name="Shaikh M.A."/>
            <person name="Suttiyut T."/>
            <person name="Ogas R."/>
            <person name="Tomko P."/>
            <person name="Gavelis G."/>
            <person name="Widhalm J.R."/>
            <person name="Wisecaver J.H."/>
        </authorList>
    </citation>
    <scope>NUCLEOTIDE SEQUENCE</scope>
    <source>
        <strain evidence="2">ECLA1</strain>
    </source>
</reference>
<organism evidence="2 3">
    <name type="scientific">Elysia crispata</name>
    <name type="common">lettuce slug</name>
    <dbReference type="NCBI Taxonomy" id="231223"/>
    <lineage>
        <taxon>Eukaryota</taxon>
        <taxon>Metazoa</taxon>
        <taxon>Spiralia</taxon>
        <taxon>Lophotrochozoa</taxon>
        <taxon>Mollusca</taxon>
        <taxon>Gastropoda</taxon>
        <taxon>Heterobranchia</taxon>
        <taxon>Euthyneura</taxon>
        <taxon>Panpulmonata</taxon>
        <taxon>Sacoglossa</taxon>
        <taxon>Placobranchoidea</taxon>
        <taxon>Plakobranchidae</taxon>
        <taxon>Elysia</taxon>
    </lineage>
</organism>
<evidence type="ECO:0000256" key="1">
    <source>
        <dbReference type="SAM" id="MobiDB-lite"/>
    </source>
</evidence>
<feature type="region of interest" description="Disordered" evidence="1">
    <location>
        <begin position="664"/>
        <end position="694"/>
    </location>
</feature>
<keyword evidence="3" id="KW-1185">Reference proteome</keyword>
<comment type="caution">
    <text evidence="2">The sequence shown here is derived from an EMBL/GenBank/DDBJ whole genome shotgun (WGS) entry which is preliminary data.</text>
</comment>
<dbReference type="AlphaFoldDB" id="A0AAE0ZHH5"/>
<feature type="compositionally biased region" description="Polar residues" evidence="1">
    <location>
        <begin position="806"/>
        <end position="820"/>
    </location>
</feature>
<evidence type="ECO:0000313" key="2">
    <source>
        <dbReference type="EMBL" id="KAK3768866.1"/>
    </source>
</evidence>
<name>A0AAE0ZHH5_9GAST</name>
<dbReference type="Proteomes" id="UP001283361">
    <property type="component" value="Unassembled WGS sequence"/>
</dbReference>
<feature type="compositionally biased region" description="Polar residues" evidence="1">
    <location>
        <begin position="427"/>
        <end position="444"/>
    </location>
</feature>
<gene>
    <name evidence="2" type="ORF">RRG08_021874</name>
</gene>
<proteinExistence type="predicted"/>
<feature type="region of interest" description="Disordered" evidence="1">
    <location>
        <begin position="743"/>
        <end position="820"/>
    </location>
</feature>
<evidence type="ECO:0000313" key="3">
    <source>
        <dbReference type="Proteomes" id="UP001283361"/>
    </source>
</evidence>
<feature type="region of interest" description="Disordered" evidence="1">
    <location>
        <begin position="400"/>
        <end position="444"/>
    </location>
</feature>
<sequence length="820" mass="92282">MPTCAGLPTNTKEEIPRGAVGEKDFLNGGRRVEAARHMRDKWRRRGGQYGNLTCSEAVALSPAPSAPHPPPPSIFSFSPPFPLLHPSVPPSLAADSHLCMCVSERWSWNGLGSELRAQLKGVRVRSHSDSTTCKVRTGSLVIKFKVKHISWIQDREQPNEVYKMKRQAVFSLVFSQAQCCIVLLLALSSASQTLESEKSFEEPLNVEDKLGAFRLSGDFNRMSMLLKSKSHPWFKYLSHLKNLQNYHGNSMNTDISLGDDLGKVKENPDVNEPLPLHISLRSKNLVDRMPMSFGKRIMGESNFLSPETKMAGRYISLNIPHHKNPHGSENSLRVLKNYLHQFRSGFLRNTRGRLERMPLTFGKRTAEAAITGRSFNMPSNNADTFTVSVRSMLDRMPNYYGKRKRSSTPIPFSGTDSLSKSGDGLNRLTNLNPESKNDYTSLEDSTAGIEDMDEAGKEQEQISESKRWSRMDRMPLTYGKRADAGNAGFNPHYISSVSSHPRLYLPEIFNQHDKMFRRMRRGELSPLQSAEGSLPTYVSKTRGREISEKLKTLLPDVFRTAHAHADGDSSVVIESEERVRHEAAQTPHLLPFQRLRIIVPKRNNKEDIVYVDLPFLMQQLREQRNKMAPEEYKRFKASAQSALQKYILVDTPLTRSSRSRLGRMPLTYGKRGYSGTLSDNGRVHSKSPENRDRSVIILSPSRRSRMDRMPLSFGKRAATRDHIILPETVAGDEFQSLDPFDGSSSKVALDVHRPSQQEWSRDGRLASPDVQQHNDTDADSGAPPSVNVDDAVRESSDGTFAGPQIPSLSHSDFMQLRDSQ</sequence>
<protein>
    <submittedName>
        <fullName evidence="2">Uncharacterized protein</fullName>
    </submittedName>
</protein>
<feature type="compositionally biased region" description="Polar residues" evidence="1">
    <location>
        <begin position="407"/>
        <end position="420"/>
    </location>
</feature>
<dbReference type="EMBL" id="JAWDGP010004005">
    <property type="protein sequence ID" value="KAK3768866.1"/>
    <property type="molecule type" value="Genomic_DNA"/>
</dbReference>
<accession>A0AAE0ZHH5</accession>